<accession>A0A401P1W7</accession>
<keyword evidence="3" id="KW-1185">Reference proteome</keyword>
<gene>
    <name evidence="2" type="ORF">scyTo_0000681</name>
</gene>
<evidence type="ECO:0000313" key="3">
    <source>
        <dbReference type="Proteomes" id="UP000288216"/>
    </source>
</evidence>
<comment type="caution">
    <text evidence="2">The sequence shown here is derived from an EMBL/GenBank/DDBJ whole genome shotgun (WGS) entry which is preliminary data.</text>
</comment>
<sequence length="74" mass="8294">MSNKNQSKSRMETRSGKYLDKLQTDELTGVRGGETLDELQGGENLDELKQEGPTSCTRSPPHQVMVGERFSQDH</sequence>
<organism evidence="2 3">
    <name type="scientific">Scyliorhinus torazame</name>
    <name type="common">Cloudy catshark</name>
    <name type="synonym">Catulus torazame</name>
    <dbReference type="NCBI Taxonomy" id="75743"/>
    <lineage>
        <taxon>Eukaryota</taxon>
        <taxon>Metazoa</taxon>
        <taxon>Chordata</taxon>
        <taxon>Craniata</taxon>
        <taxon>Vertebrata</taxon>
        <taxon>Chondrichthyes</taxon>
        <taxon>Elasmobranchii</taxon>
        <taxon>Galeomorphii</taxon>
        <taxon>Galeoidea</taxon>
        <taxon>Carcharhiniformes</taxon>
        <taxon>Scyliorhinidae</taxon>
        <taxon>Scyliorhinus</taxon>
    </lineage>
</organism>
<feature type="compositionally biased region" description="Basic and acidic residues" evidence="1">
    <location>
        <begin position="9"/>
        <end position="24"/>
    </location>
</feature>
<reference evidence="2 3" key="1">
    <citation type="journal article" date="2018" name="Nat. Ecol. Evol.">
        <title>Shark genomes provide insights into elasmobranch evolution and the origin of vertebrates.</title>
        <authorList>
            <person name="Hara Y"/>
            <person name="Yamaguchi K"/>
            <person name="Onimaru K"/>
            <person name="Kadota M"/>
            <person name="Koyanagi M"/>
            <person name="Keeley SD"/>
            <person name="Tatsumi K"/>
            <person name="Tanaka K"/>
            <person name="Motone F"/>
            <person name="Kageyama Y"/>
            <person name="Nozu R"/>
            <person name="Adachi N"/>
            <person name="Nishimura O"/>
            <person name="Nakagawa R"/>
            <person name="Tanegashima C"/>
            <person name="Kiyatake I"/>
            <person name="Matsumoto R"/>
            <person name="Murakumo K"/>
            <person name="Nishida K"/>
            <person name="Terakita A"/>
            <person name="Kuratani S"/>
            <person name="Sato K"/>
            <person name="Hyodo S Kuraku.S."/>
        </authorList>
    </citation>
    <scope>NUCLEOTIDE SEQUENCE [LARGE SCALE GENOMIC DNA]</scope>
</reference>
<evidence type="ECO:0000256" key="1">
    <source>
        <dbReference type="SAM" id="MobiDB-lite"/>
    </source>
</evidence>
<dbReference type="Proteomes" id="UP000288216">
    <property type="component" value="Unassembled WGS sequence"/>
</dbReference>
<dbReference type="AlphaFoldDB" id="A0A401P1W7"/>
<name>A0A401P1W7_SCYTO</name>
<dbReference type="EMBL" id="BFAA01000137">
    <property type="protein sequence ID" value="GCB67111.1"/>
    <property type="molecule type" value="Genomic_DNA"/>
</dbReference>
<evidence type="ECO:0000313" key="2">
    <source>
        <dbReference type="EMBL" id="GCB67111.1"/>
    </source>
</evidence>
<protein>
    <submittedName>
        <fullName evidence="2">Uncharacterized protein</fullName>
    </submittedName>
</protein>
<feature type="region of interest" description="Disordered" evidence="1">
    <location>
        <begin position="1"/>
        <end position="74"/>
    </location>
</feature>
<proteinExistence type="predicted"/>